<evidence type="ECO:0000313" key="4">
    <source>
        <dbReference type="Proteomes" id="UP000199377"/>
    </source>
</evidence>
<reference evidence="3 4" key="1">
    <citation type="submission" date="2016-10" db="EMBL/GenBank/DDBJ databases">
        <authorList>
            <person name="de Groot N.N."/>
        </authorList>
    </citation>
    <scope>NUCLEOTIDE SEQUENCE [LARGE SCALE GENOMIC DNA]</scope>
    <source>
        <strain evidence="3 4">CGMCC 1.11030</strain>
    </source>
</reference>
<accession>A0A1I3GEX6</accession>
<feature type="signal peptide" evidence="2">
    <location>
        <begin position="1"/>
        <end position="23"/>
    </location>
</feature>
<feature type="transmembrane region" description="Helical" evidence="1">
    <location>
        <begin position="245"/>
        <end position="264"/>
    </location>
</feature>
<feature type="chain" id="PRO_5011790489" evidence="2">
    <location>
        <begin position="24"/>
        <end position="271"/>
    </location>
</feature>
<keyword evidence="4" id="KW-1185">Reference proteome</keyword>
<proteinExistence type="predicted"/>
<dbReference type="Proteomes" id="UP000199377">
    <property type="component" value="Unassembled WGS sequence"/>
</dbReference>
<keyword evidence="1" id="KW-0812">Transmembrane</keyword>
<sequence length="271" mass="28279">MFHSRVLAIVAVACVFVSGKAEAVTTPVSSFPLFVDSAVDEYVFADGAVLAPLSAGGTNAGYTPSDFGNLGFREKQFDDEADRAEWSGSEAIALSSIGYKGEGFQIGYDMNQPGSATRIAISRIQVLIDGVMIWDLDPLVAAIAATTSADDNIVFNPAAAECATCQITQKPLGQGVDAVLKIPVGLVVQAGAAQNAVFTGASVMTFRWKQDFETKSDGGGEQWSLLADGVGTRLAPDEVLTYTPIPLPAAAAMLPAGLAAFGLARGRRRRA</sequence>
<keyword evidence="2" id="KW-0732">Signal</keyword>
<dbReference type="EMBL" id="FOQH01000005">
    <property type="protein sequence ID" value="SFI21721.1"/>
    <property type="molecule type" value="Genomic_DNA"/>
</dbReference>
<evidence type="ECO:0000313" key="3">
    <source>
        <dbReference type="EMBL" id="SFI21721.1"/>
    </source>
</evidence>
<dbReference type="AlphaFoldDB" id="A0A1I3GEX6"/>
<name>A0A1I3GEX6_9RHOB</name>
<protein>
    <submittedName>
        <fullName evidence="3">VPLPA-CTERM protein sorting domain-containing protein</fullName>
    </submittedName>
</protein>
<organism evidence="3 4">
    <name type="scientific">Albimonas pacifica</name>
    <dbReference type="NCBI Taxonomy" id="1114924"/>
    <lineage>
        <taxon>Bacteria</taxon>
        <taxon>Pseudomonadati</taxon>
        <taxon>Pseudomonadota</taxon>
        <taxon>Alphaproteobacteria</taxon>
        <taxon>Rhodobacterales</taxon>
        <taxon>Paracoccaceae</taxon>
        <taxon>Albimonas</taxon>
    </lineage>
</organism>
<gene>
    <name evidence="3" type="ORF">SAMN05216258_105114</name>
</gene>
<evidence type="ECO:0000256" key="1">
    <source>
        <dbReference type="SAM" id="Phobius"/>
    </source>
</evidence>
<evidence type="ECO:0000256" key="2">
    <source>
        <dbReference type="SAM" id="SignalP"/>
    </source>
</evidence>
<keyword evidence="1" id="KW-1133">Transmembrane helix</keyword>
<keyword evidence="1" id="KW-0472">Membrane</keyword>